<keyword evidence="3" id="KW-1185">Reference proteome</keyword>
<evidence type="ECO:0000313" key="2">
    <source>
        <dbReference type="EMBL" id="KIO25841.1"/>
    </source>
</evidence>
<dbReference type="HOGENOM" id="CLU_1107787_0_0_1"/>
<dbReference type="OrthoDB" id="3154146at2759"/>
<name>A0A0C3QH85_9AGAM</name>
<evidence type="ECO:0000256" key="1">
    <source>
        <dbReference type="SAM" id="MobiDB-lite"/>
    </source>
</evidence>
<sequence length="251" mass="29299">MLRRQETLIAADFYQHFYNEKQPRFQRHTSVRSFPQDIVPPRTPSPGEVSSSASSGGGVDQFYDDDEDFPVAIDTPRIAFTTRERHYEFWDPKVCDSLLFVSGSLRLPQDRITVPHSGDTLSFSHFELELKTHGHQGRHSRENIWSPSYIDYASTPIHSPQAQHLARTRARSYITFMHHRMSKEGEVYLDYKIGLPQHLFWTMRTRNLRLTARAIFLEWRRNQVVETEVIEADPMIISVSLLRMADYVLDC</sequence>
<organism evidence="2 3">
    <name type="scientific">Tulasnella calospora MUT 4182</name>
    <dbReference type="NCBI Taxonomy" id="1051891"/>
    <lineage>
        <taxon>Eukaryota</taxon>
        <taxon>Fungi</taxon>
        <taxon>Dikarya</taxon>
        <taxon>Basidiomycota</taxon>
        <taxon>Agaricomycotina</taxon>
        <taxon>Agaricomycetes</taxon>
        <taxon>Cantharellales</taxon>
        <taxon>Tulasnellaceae</taxon>
        <taxon>Tulasnella</taxon>
    </lineage>
</organism>
<dbReference type="Proteomes" id="UP000054248">
    <property type="component" value="Unassembled WGS sequence"/>
</dbReference>
<reference evidence="2 3" key="1">
    <citation type="submission" date="2014-04" db="EMBL/GenBank/DDBJ databases">
        <authorList>
            <consortium name="DOE Joint Genome Institute"/>
            <person name="Kuo A."/>
            <person name="Girlanda M."/>
            <person name="Perotto S."/>
            <person name="Kohler A."/>
            <person name="Nagy L.G."/>
            <person name="Floudas D."/>
            <person name="Copeland A."/>
            <person name="Barry K.W."/>
            <person name="Cichocki N."/>
            <person name="Veneault-Fourrey C."/>
            <person name="LaButti K."/>
            <person name="Lindquist E.A."/>
            <person name="Lipzen A."/>
            <person name="Lundell T."/>
            <person name="Morin E."/>
            <person name="Murat C."/>
            <person name="Sun H."/>
            <person name="Tunlid A."/>
            <person name="Henrissat B."/>
            <person name="Grigoriev I.V."/>
            <person name="Hibbett D.S."/>
            <person name="Martin F."/>
            <person name="Nordberg H.P."/>
            <person name="Cantor M.N."/>
            <person name="Hua S.X."/>
        </authorList>
    </citation>
    <scope>NUCLEOTIDE SEQUENCE [LARGE SCALE GENOMIC DNA]</scope>
    <source>
        <strain evidence="2 3">MUT 4182</strain>
    </source>
</reference>
<gene>
    <name evidence="2" type="ORF">M407DRAFT_24798</name>
</gene>
<dbReference type="EMBL" id="KN823034">
    <property type="protein sequence ID" value="KIO25841.1"/>
    <property type="molecule type" value="Genomic_DNA"/>
</dbReference>
<evidence type="ECO:0000313" key="3">
    <source>
        <dbReference type="Proteomes" id="UP000054248"/>
    </source>
</evidence>
<reference evidence="3" key="2">
    <citation type="submission" date="2015-01" db="EMBL/GenBank/DDBJ databases">
        <title>Evolutionary Origins and Diversification of the Mycorrhizal Mutualists.</title>
        <authorList>
            <consortium name="DOE Joint Genome Institute"/>
            <consortium name="Mycorrhizal Genomics Consortium"/>
            <person name="Kohler A."/>
            <person name="Kuo A."/>
            <person name="Nagy L.G."/>
            <person name="Floudas D."/>
            <person name="Copeland A."/>
            <person name="Barry K.W."/>
            <person name="Cichocki N."/>
            <person name="Veneault-Fourrey C."/>
            <person name="LaButti K."/>
            <person name="Lindquist E.A."/>
            <person name="Lipzen A."/>
            <person name="Lundell T."/>
            <person name="Morin E."/>
            <person name="Murat C."/>
            <person name="Riley R."/>
            <person name="Ohm R."/>
            <person name="Sun H."/>
            <person name="Tunlid A."/>
            <person name="Henrissat B."/>
            <person name="Grigoriev I.V."/>
            <person name="Hibbett D.S."/>
            <person name="Martin F."/>
        </authorList>
    </citation>
    <scope>NUCLEOTIDE SEQUENCE [LARGE SCALE GENOMIC DNA]</scope>
    <source>
        <strain evidence="3">MUT 4182</strain>
    </source>
</reference>
<dbReference type="AlphaFoldDB" id="A0A0C3QH85"/>
<feature type="compositionally biased region" description="Low complexity" evidence="1">
    <location>
        <begin position="45"/>
        <end position="54"/>
    </location>
</feature>
<feature type="region of interest" description="Disordered" evidence="1">
    <location>
        <begin position="33"/>
        <end position="60"/>
    </location>
</feature>
<proteinExistence type="predicted"/>
<protein>
    <submittedName>
        <fullName evidence="2">Uncharacterized protein</fullName>
    </submittedName>
</protein>
<accession>A0A0C3QH85</accession>